<dbReference type="InterPro" id="IPR025886">
    <property type="entry name" value="PP2-like"/>
</dbReference>
<dbReference type="PROSITE" id="PS50181">
    <property type="entry name" value="FBOX"/>
    <property type="match status" value="1"/>
</dbReference>
<keyword evidence="3" id="KW-1185">Reference proteome</keyword>
<protein>
    <submittedName>
        <fullName evidence="2">F-box protein PP2-B10</fullName>
    </submittedName>
</protein>
<gene>
    <name evidence="2" type="primary">PP2B10</name>
    <name evidence="2" type="ORF">AXF42_Ash012332</name>
</gene>
<dbReference type="Gene3D" id="1.20.1280.50">
    <property type="match status" value="1"/>
</dbReference>
<dbReference type="InterPro" id="IPR001810">
    <property type="entry name" value="F-box_dom"/>
</dbReference>
<proteinExistence type="predicted"/>
<evidence type="ECO:0000259" key="1">
    <source>
        <dbReference type="PROSITE" id="PS50181"/>
    </source>
</evidence>
<dbReference type="Proteomes" id="UP000236161">
    <property type="component" value="Unassembled WGS sequence"/>
</dbReference>
<feature type="domain" description="F-box" evidence="1">
    <location>
        <begin position="6"/>
        <end position="52"/>
    </location>
</feature>
<accession>A0A2I0ACW8</accession>
<dbReference type="PANTHER" id="PTHR32278">
    <property type="entry name" value="F-BOX DOMAIN-CONTAINING PROTEIN"/>
    <property type="match status" value="1"/>
</dbReference>
<evidence type="ECO:0000313" key="3">
    <source>
        <dbReference type="Proteomes" id="UP000236161"/>
    </source>
</evidence>
<dbReference type="InterPro" id="IPR036047">
    <property type="entry name" value="F-box-like_dom_sf"/>
</dbReference>
<dbReference type="EMBL" id="KZ451998">
    <property type="protein sequence ID" value="PKA53390.1"/>
    <property type="molecule type" value="Genomic_DNA"/>
</dbReference>
<dbReference type="STRING" id="1088818.A0A2I0ACW8"/>
<dbReference type="Pfam" id="PF12937">
    <property type="entry name" value="F-box-like"/>
    <property type="match status" value="1"/>
</dbReference>
<dbReference type="CDD" id="cd22162">
    <property type="entry name" value="F-box_AtSKIP3-like"/>
    <property type="match status" value="1"/>
</dbReference>
<dbReference type="SUPFAM" id="SSF81383">
    <property type="entry name" value="F-box domain"/>
    <property type="match status" value="1"/>
</dbReference>
<dbReference type="Pfam" id="PF14299">
    <property type="entry name" value="PP2"/>
    <property type="match status" value="1"/>
</dbReference>
<evidence type="ECO:0000313" key="2">
    <source>
        <dbReference type="EMBL" id="PKA53390.1"/>
    </source>
</evidence>
<dbReference type="OrthoDB" id="1927826at2759"/>
<reference evidence="2 3" key="1">
    <citation type="journal article" date="2017" name="Nature">
        <title>The Apostasia genome and the evolution of orchids.</title>
        <authorList>
            <person name="Zhang G.Q."/>
            <person name="Liu K.W."/>
            <person name="Li Z."/>
            <person name="Lohaus R."/>
            <person name="Hsiao Y.Y."/>
            <person name="Niu S.C."/>
            <person name="Wang J.Y."/>
            <person name="Lin Y.C."/>
            <person name="Xu Q."/>
            <person name="Chen L.J."/>
            <person name="Yoshida K."/>
            <person name="Fujiwara S."/>
            <person name="Wang Z.W."/>
            <person name="Zhang Y.Q."/>
            <person name="Mitsuda N."/>
            <person name="Wang M."/>
            <person name="Liu G.H."/>
            <person name="Pecoraro L."/>
            <person name="Huang H.X."/>
            <person name="Xiao X.J."/>
            <person name="Lin M."/>
            <person name="Wu X.Y."/>
            <person name="Wu W.L."/>
            <person name="Chen Y.Y."/>
            <person name="Chang S.B."/>
            <person name="Sakamoto S."/>
            <person name="Ohme-Takagi M."/>
            <person name="Yagi M."/>
            <person name="Zeng S.J."/>
            <person name="Shen C.Y."/>
            <person name="Yeh C.M."/>
            <person name="Luo Y.B."/>
            <person name="Tsai W.C."/>
            <person name="Van de Peer Y."/>
            <person name="Liu Z.J."/>
        </authorList>
    </citation>
    <scope>NUCLEOTIDE SEQUENCE [LARGE SCALE GENOMIC DNA]</scope>
    <source>
        <strain evidence="3">cv. Shenzhen</strain>
        <tissue evidence="2">Stem</tissue>
    </source>
</reference>
<sequence>MAETARFDFSRLPEECLSLIISLTSPRDSCRSAAVSAAFRSSALSDAVWHRFLPPDLISILSRSRDPPSFASKKELYLRLCDRPILIDGGRRFEEIAELLDVCWLDISGRICRHELSPMTEYAAYLVFKIAEGAYGLTAPAQQATVEAEGREENSELMPRERSDGWMEVELGKFFSGEEGEGGEVLMRLVEVRALNWK</sequence>
<name>A0A2I0ACW8_9ASPA</name>
<dbReference type="PANTHER" id="PTHR32278:SF111">
    <property type="entry name" value="F-BOX PROTEIN PP2-B12-RELATED"/>
    <property type="match status" value="1"/>
</dbReference>
<organism evidence="2 3">
    <name type="scientific">Apostasia shenzhenica</name>
    <dbReference type="NCBI Taxonomy" id="1088818"/>
    <lineage>
        <taxon>Eukaryota</taxon>
        <taxon>Viridiplantae</taxon>
        <taxon>Streptophyta</taxon>
        <taxon>Embryophyta</taxon>
        <taxon>Tracheophyta</taxon>
        <taxon>Spermatophyta</taxon>
        <taxon>Magnoliopsida</taxon>
        <taxon>Liliopsida</taxon>
        <taxon>Asparagales</taxon>
        <taxon>Orchidaceae</taxon>
        <taxon>Apostasioideae</taxon>
        <taxon>Apostasia</taxon>
    </lineage>
</organism>
<dbReference type="AlphaFoldDB" id="A0A2I0ACW8"/>